<evidence type="ECO:0000256" key="4">
    <source>
        <dbReference type="SAM" id="MobiDB-lite"/>
    </source>
</evidence>
<protein>
    <submittedName>
        <fullName evidence="8">Protein sprint-like isoform X3</fullName>
    </submittedName>
</protein>
<feature type="compositionally biased region" description="Polar residues" evidence="4">
    <location>
        <begin position="597"/>
        <end position="607"/>
    </location>
</feature>
<dbReference type="InterPro" id="IPR000159">
    <property type="entry name" value="RA_dom"/>
</dbReference>
<dbReference type="Gene3D" id="3.30.505.10">
    <property type="entry name" value="SH2 domain"/>
    <property type="match status" value="1"/>
</dbReference>
<dbReference type="CDD" id="cd01776">
    <property type="entry name" value="RA_Rin"/>
    <property type="match status" value="1"/>
</dbReference>
<dbReference type="EMBL" id="OX597825">
    <property type="protein sequence ID" value="CAI9731427.1"/>
    <property type="molecule type" value="Genomic_DNA"/>
</dbReference>
<dbReference type="PANTHER" id="PTHR23101:SF104">
    <property type="entry name" value="PROTEIN SPRINT"/>
    <property type="match status" value="1"/>
</dbReference>
<dbReference type="PROSITE" id="PS51205">
    <property type="entry name" value="VPS9"/>
    <property type="match status" value="1"/>
</dbReference>
<keyword evidence="9" id="KW-1185">Reference proteome</keyword>
<dbReference type="Proteomes" id="UP001162480">
    <property type="component" value="Chromosome 12"/>
</dbReference>
<dbReference type="InterPro" id="IPR036860">
    <property type="entry name" value="SH2_dom_sf"/>
</dbReference>
<dbReference type="Pfam" id="PF00788">
    <property type="entry name" value="RA"/>
    <property type="match status" value="1"/>
</dbReference>
<accession>A0AA36BD02</accession>
<dbReference type="SMART" id="SM00167">
    <property type="entry name" value="VPS9"/>
    <property type="match status" value="1"/>
</dbReference>
<evidence type="ECO:0000256" key="3">
    <source>
        <dbReference type="PROSITE-ProRule" id="PRU00191"/>
    </source>
</evidence>
<dbReference type="PROSITE" id="PS50001">
    <property type="entry name" value="SH2"/>
    <property type="match status" value="1"/>
</dbReference>
<feature type="region of interest" description="Disordered" evidence="4">
    <location>
        <begin position="521"/>
        <end position="545"/>
    </location>
</feature>
<dbReference type="GO" id="GO:0005829">
    <property type="term" value="C:cytosol"/>
    <property type="evidence" value="ECO:0007669"/>
    <property type="project" value="TreeGrafter"/>
</dbReference>
<dbReference type="GO" id="GO:0007165">
    <property type="term" value="P:signal transduction"/>
    <property type="evidence" value="ECO:0007669"/>
    <property type="project" value="InterPro"/>
</dbReference>
<keyword evidence="3" id="KW-0727">SH2 domain</keyword>
<dbReference type="GO" id="GO:0030139">
    <property type="term" value="C:endocytic vesicle"/>
    <property type="evidence" value="ECO:0007669"/>
    <property type="project" value="TreeGrafter"/>
</dbReference>
<dbReference type="Pfam" id="PF23268">
    <property type="entry name" value="RIN1"/>
    <property type="match status" value="1"/>
</dbReference>
<dbReference type="InterPro" id="IPR037191">
    <property type="entry name" value="VPS9_dom_sf"/>
</dbReference>
<dbReference type="PANTHER" id="PTHR23101">
    <property type="entry name" value="RAB GDP/GTP EXCHANGE FACTOR"/>
    <property type="match status" value="1"/>
</dbReference>
<evidence type="ECO:0000259" key="7">
    <source>
        <dbReference type="PROSITE" id="PS51205"/>
    </source>
</evidence>
<evidence type="ECO:0000313" key="9">
    <source>
        <dbReference type="Proteomes" id="UP001162480"/>
    </source>
</evidence>
<dbReference type="InterPro" id="IPR045046">
    <property type="entry name" value="Vps9-like"/>
</dbReference>
<evidence type="ECO:0000313" key="8">
    <source>
        <dbReference type="EMBL" id="CAI9731427.1"/>
    </source>
</evidence>
<dbReference type="Pfam" id="PF00017">
    <property type="entry name" value="SH2"/>
    <property type="match status" value="1"/>
</dbReference>
<feature type="compositionally biased region" description="Polar residues" evidence="4">
    <location>
        <begin position="521"/>
        <end position="533"/>
    </location>
</feature>
<evidence type="ECO:0000259" key="6">
    <source>
        <dbReference type="PROSITE" id="PS50200"/>
    </source>
</evidence>
<feature type="domain" description="VPS9" evidence="7">
    <location>
        <begin position="1074"/>
        <end position="1220"/>
    </location>
</feature>
<sequence>MTATGEEQEQQPQPHQRSGKAHSERSNYLVMLNNFATDLDILLSDLSQSCPVSNPPNFSPLKLGASKKDISHLQETHYDHCPNITEISSSNCRIIPISIEQETRPISFWERLEKSRSIWCLPDIGRIGAVHLLKDGIPGMFIVRQSTQKNSMALSVHLSQSDGPVVEHYLIEDYNDSPHLQGSDKTFSNVPELIFNYCKNLEDLPQLLVLPEPILKAETSQQLTSLALLGQAFWTSDIMKKSISAHKNKSEKCSLHKSLSEPTSMSSKALNGGKLGQVPPHNSTNTIPAGSTGIRLAANHKTKPLTNYKSKSNCPNAGCCKSKSKTSCSDSHLVTSCISKTNQHQHSDGSSREGSVVDMKVHRSHTHPQINTLNLPQTELQSGPAIDHLSVPQYFHSNLSDKLSDYEDVWKNSPSVKSADIDGSRMFSDSEAENNCTLHIPKKNADSQTEQLAVSLIGCVSSEKQREDLYAKSSHDVSFKHQKAIEDLYSKSAHDISYKFKKASSPDNCQNPTSKLQHSAVTWPSQSASSSSHVEGRITRRGSTGQTVQYSNKCSLIETCPKAVELQKRNSLQDELSRDVAVVAKCKENMTGSVISSCEKTDQPTNKFSEKTKPPPLHNVPYVQKSSDGKTKSPVYTEPFDSIGVNSVIFPPVSSANKQVYGQKSTPHNCRERRKNRISHQPTLETIYSPSVTPNTTIFSFDKYKIKNGKTSSDMNNNANQSLQMPCYYSQNENHKKTDKIELKYSDKRSLHNMCSKVADNILLTMNVHESKSNSQTLHKFPVNPKSPAKETESNFSTLEDLISPQLTLKPMEQPNLIISSKTSEYDNLNQYRAVSVVSDAGTVFSKPWDSEKWDNILKCDDLSALPLVNPFERIQEWQELSQNYTQNAKDGTNFQNRHSMTSSCSHVEGPLLPDSVKAQMLERKVMKELIAKAEDKEKLPMLSPNEPLDKHLQLTLNKSPGMNLKEYVLHLAASPDTFGLQIQHFVECTKESQESNPRCVMSNVRQFMTGMKNYLFHNNQKGLDTLIKRESSRLGANEILNIDAIIESSLHESVILPLKKHIYQLLAADYTKNGSVETLYKNIVYARTRPLSDLGLRGNLSPPGKEDLQLIRHHLTQIKLAYSPVKKLENLLAAAYCITNCLNSQSLDGRGSGSVQTDDFLPMLTYVIVDVGLVTAEIEADYMWGLLHSSQVTAEASYYLSTLSSAVLLLKIFKETHQTNSSNGHQGRLPSISDMQGFLKVAFPDEFRDSIIWKTLPIRPNMTTKDVCAMIAHRFRITNPQDYGLFILLNGQEKFLAETTCPQNIKMENTDVKKECIFAYKRIAANIAWPHHWQTS</sequence>
<feature type="domain" description="SH2" evidence="5">
    <location>
        <begin position="119"/>
        <end position="214"/>
    </location>
</feature>
<keyword evidence="2" id="KW-0343">GTPase activation</keyword>
<organism evidence="8 9">
    <name type="scientific">Octopus vulgaris</name>
    <name type="common">Common octopus</name>
    <dbReference type="NCBI Taxonomy" id="6645"/>
    <lineage>
        <taxon>Eukaryota</taxon>
        <taxon>Metazoa</taxon>
        <taxon>Spiralia</taxon>
        <taxon>Lophotrochozoa</taxon>
        <taxon>Mollusca</taxon>
        <taxon>Cephalopoda</taxon>
        <taxon>Coleoidea</taxon>
        <taxon>Octopodiformes</taxon>
        <taxon>Octopoda</taxon>
        <taxon>Incirrata</taxon>
        <taxon>Octopodidae</taxon>
        <taxon>Octopus</taxon>
    </lineage>
</organism>
<feature type="region of interest" description="Disordered" evidence="4">
    <location>
        <begin position="775"/>
        <end position="794"/>
    </location>
</feature>
<evidence type="ECO:0000259" key="5">
    <source>
        <dbReference type="PROSITE" id="PS50001"/>
    </source>
</evidence>
<dbReference type="GO" id="GO:0016192">
    <property type="term" value="P:vesicle-mediated transport"/>
    <property type="evidence" value="ECO:0007669"/>
    <property type="project" value="InterPro"/>
</dbReference>
<dbReference type="PROSITE" id="PS50200">
    <property type="entry name" value="RA"/>
    <property type="match status" value="1"/>
</dbReference>
<comment type="similarity">
    <text evidence="1">Belongs to the RIN (Ras interaction/interference) family.</text>
</comment>
<dbReference type="InterPro" id="IPR003123">
    <property type="entry name" value="VPS9"/>
</dbReference>
<dbReference type="SUPFAM" id="SSF55550">
    <property type="entry name" value="SH2 domain"/>
    <property type="match status" value="1"/>
</dbReference>
<dbReference type="GO" id="GO:0031267">
    <property type="term" value="F:small GTPase binding"/>
    <property type="evidence" value="ECO:0007669"/>
    <property type="project" value="TreeGrafter"/>
</dbReference>
<dbReference type="Pfam" id="PF02204">
    <property type="entry name" value="VPS9"/>
    <property type="match status" value="1"/>
</dbReference>
<gene>
    <name evidence="8" type="ORF">OCTVUL_1B010700</name>
</gene>
<name>A0AA36BD02_OCTVU</name>
<dbReference type="SUPFAM" id="SSF109993">
    <property type="entry name" value="VPS9 domain"/>
    <property type="match status" value="1"/>
</dbReference>
<dbReference type="SMART" id="SM00314">
    <property type="entry name" value="RA"/>
    <property type="match status" value="1"/>
</dbReference>
<dbReference type="CDD" id="cd00173">
    <property type="entry name" value="SH2"/>
    <property type="match status" value="1"/>
</dbReference>
<dbReference type="Gene3D" id="1.20.1050.80">
    <property type="entry name" value="VPS9 domain"/>
    <property type="match status" value="1"/>
</dbReference>
<proteinExistence type="inferred from homology"/>
<dbReference type="GO" id="GO:0005085">
    <property type="term" value="F:guanyl-nucleotide exchange factor activity"/>
    <property type="evidence" value="ECO:0007669"/>
    <property type="project" value="InterPro"/>
</dbReference>
<dbReference type="GO" id="GO:0005096">
    <property type="term" value="F:GTPase activator activity"/>
    <property type="evidence" value="ECO:0007669"/>
    <property type="project" value="UniProtKB-KW"/>
</dbReference>
<dbReference type="InterPro" id="IPR000980">
    <property type="entry name" value="SH2"/>
</dbReference>
<evidence type="ECO:0000256" key="2">
    <source>
        <dbReference type="ARBA" id="ARBA00022468"/>
    </source>
</evidence>
<evidence type="ECO:0000256" key="1">
    <source>
        <dbReference type="ARBA" id="ARBA00006919"/>
    </source>
</evidence>
<dbReference type="SMART" id="SM00252">
    <property type="entry name" value="SH2"/>
    <property type="match status" value="1"/>
</dbReference>
<feature type="domain" description="Ras-associating" evidence="6">
    <location>
        <begin position="1237"/>
        <end position="1326"/>
    </location>
</feature>
<feature type="region of interest" description="Disordered" evidence="4">
    <location>
        <begin position="1"/>
        <end position="23"/>
    </location>
</feature>
<reference evidence="8" key="1">
    <citation type="submission" date="2023-08" db="EMBL/GenBank/DDBJ databases">
        <authorList>
            <person name="Alioto T."/>
            <person name="Alioto T."/>
            <person name="Gomez Garrido J."/>
        </authorList>
    </citation>
    <scope>NUCLEOTIDE SEQUENCE</scope>
</reference>
<feature type="region of interest" description="Disordered" evidence="4">
    <location>
        <begin position="597"/>
        <end position="632"/>
    </location>
</feature>